<proteinExistence type="predicted"/>
<evidence type="ECO:0000313" key="3">
    <source>
        <dbReference type="Proteomes" id="UP000712713"/>
    </source>
</evidence>
<dbReference type="InterPro" id="IPR036388">
    <property type="entry name" value="WH-like_DNA-bd_sf"/>
</dbReference>
<dbReference type="PANTHER" id="PTHR30363:SF28">
    <property type="entry name" value="TRANSCRIPTIONAL REGULATORY PROTEIN-RELATED"/>
    <property type="match status" value="1"/>
</dbReference>
<reference evidence="2" key="2">
    <citation type="submission" date="2021-09" db="EMBL/GenBank/DDBJ databases">
        <authorList>
            <person name="Gilroy R."/>
        </authorList>
    </citation>
    <scope>NUCLEOTIDE SEQUENCE</scope>
    <source>
        <strain evidence="2">ChiGjej3B3-7470</strain>
    </source>
</reference>
<dbReference type="Pfam" id="PF01022">
    <property type="entry name" value="HTH_5"/>
    <property type="match status" value="1"/>
</dbReference>
<dbReference type="InterPro" id="IPR050313">
    <property type="entry name" value="Carb_Metab_HTH_regulators"/>
</dbReference>
<dbReference type="Proteomes" id="UP000712713">
    <property type="component" value="Unassembled WGS sequence"/>
</dbReference>
<dbReference type="EMBL" id="DYZF01000028">
    <property type="protein sequence ID" value="HJE50558.1"/>
    <property type="molecule type" value="Genomic_DNA"/>
</dbReference>
<evidence type="ECO:0000259" key="1">
    <source>
        <dbReference type="Pfam" id="PF01022"/>
    </source>
</evidence>
<dbReference type="Gene3D" id="1.10.10.10">
    <property type="entry name" value="Winged helix-like DNA-binding domain superfamily/Winged helix DNA-binding domain"/>
    <property type="match status" value="1"/>
</dbReference>
<comment type="caution">
    <text evidence="2">The sequence shown here is derived from an EMBL/GenBank/DDBJ whole genome shotgun (WGS) entry which is preliminary data.</text>
</comment>
<dbReference type="GO" id="GO:0003700">
    <property type="term" value="F:DNA-binding transcription factor activity"/>
    <property type="evidence" value="ECO:0007669"/>
    <property type="project" value="InterPro"/>
</dbReference>
<dbReference type="SUPFAM" id="SSF46785">
    <property type="entry name" value="Winged helix' DNA-binding domain"/>
    <property type="match status" value="1"/>
</dbReference>
<name>A0A921JQM2_9ACTN</name>
<dbReference type="CDD" id="cd00090">
    <property type="entry name" value="HTH_ARSR"/>
    <property type="match status" value="1"/>
</dbReference>
<dbReference type="AlphaFoldDB" id="A0A921JQM2"/>
<accession>A0A921JQM2</accession>
<reference evidence="2" key="1">
    <citation type="journal article" date="2021" name="PeerJ">
        <title>Extensive microbial diversity within the chicken gut microbiome revealed by metagenomics and culture.</title>
        <authorList>
            <person name="Gilroy R."/>
            <person name="Ravi A."/>
            <person name="Getino M."/>
            <person name="Pursley I."/>
            <person name="Horton D.L."/>
            <person name="Alikhan N.F."/>
            <person name="Baker D."/>
            <person name="Gharbi K."/>
            <person name="Hall N."/>
            <person name="Watson M."/>
            <person name="Adriaenssens E.M."/>
            <person name="Foster-Nyarko E."/>
            <person name="Jarju S."/>
            <person name="Secka A."/>
            <person name="Antonio M."/>
            <person name="Oren A."/>
            <person name="Chaudhuri R.R."/>
            <person name="La Ragione R."/>
            <person name="Hildebrand F."/>
            <person name="Pallen M.J."/>
        </authorList>
    </citation>
    <scope>NUCLEOTIDE SEQUENCE</scope>
    <source>
        <strain evidence="2">ChiGjej3B3-7470</strain>
    </source>
</reference>
<dbReference type="InterPro" id="IPR001845">
    <property type="entry name" value="HTH_ArsR_DNA-bd_dom"/>
</dbReference>
<feature type="domain" description="HTH arsR-type" evidence="1">
    <location>
        <begin position="11"/>
        <end position="53"/>
    </location>
</feature>
<dbReference type="InterPro" id="IPR011991">
    <property type="entry name" value="ArsR-like_HTH"/>
</dbReference>
<sequence>MTDTVVAVDIPTRQRVINLILNEGPQTAKQLADELDLTPAAVRRHLTALLDDGTLISQEQRVYGARGRGRPSKVFALTDAGRSEFRQSYDQLAIAAMRRLVSAAGPNSIRELAHDQLSEVERRFHEERISAPEAPAIDILVDVLSQDGFAASIRPLHSGDQLLQHHCPIAHVAAEFPVICEIETQLISRLLGSHVQRLATIAHGDGVCTTHVPKPLPTPKIPRRK</sequence>
<protein>
    <submittedName>
        <fullName evidence="2">Transcriptional regulator</fullName>
    </submittedName>
</protein>
<organism evidence="2 3">
    <name type="scientific">Tessaracoccus flavescens</name>
    <dbReference type="NCBI Taxonomy" id="399497"/>
    <lineage>
        <taxon>Bacteria</taxon>
        <taxon>Bacillati</taxon>
        <taxon>Actinomycetota</taxon>
        <taxon>Actinomycetes</taxon>
        <taxon>Propionibacteriales</taxon>
        <taxon>Propionibacteriaceae</taxon>
        <taxon>Tessaracoccus</taxon>
    </lineage>
</organism>
<dbReference type="PANTHER" id="PTHR30363">
    <property type="entry name" value="HTH-TYPE TRANSCRIPTIONAL REGULATOR SRLR-RELATED"/>
    <property type="match status" value="1"/>
</dbReference>
<gene>
    <name evidence="2" type="ORF">K8V15_00990</name>
</gene>
<evidence type="ECO:0000313" key="2">
    <source>
        <dbReference type="EMBL" id="HJE50558.1"/>
    </source>
</evidence>
<dbReference type="InterPro" id="IPR036390">
    <property type="entry name" value="WH_DNA-bd_sf"/>
</dbReference>